<evidence type="ECO:0000313" key="1">
    <source>
        <dbReference type="EMBL" id="AAD12630.1"/>
    </source>
</evidence>
<name>Q52236_THETR</name>
<protein>
    <submittedName>
        <fullName evidence="1">Uncharacterized protein</fullName>
    </submittedName>
</protein>
<dbReference type="RefSeq" id="WP_011117315.1">
    <property type="nucleotide sequence ID" value="NC_004979.1"/>
</dbReference>
<accession>Q52236</accession>
<dbReference type="AlphaFoldDB" id="Q52236"/>
<sequence length="59" mass="7105">MKNDKVVSIRIDSRLYRDAKNFASQYNLSFSTFVKLLLLRELNNDKIEFIKFKDYDNIL</sequence>
<dbReference type="EMBL" id="L38403">
    <property type="protein sequence ID" value="AAD12630.1"/>
    <property type="molecule type" value="Genomic_DNA"/>
</dbReference>
<proteinExistence type="predicted"/>
<reference evidence="1" key="1">
    <citation type="journal article" date="1996" name="Mol. Gen. Genet.">
        <title>Characterization, sequence and mode of replication of plasmid pNB2 from the thermophilic bacterium Clostridium thermosaccharolyticum.</title>
        <authorList>
            <person name="Delver E.P."/>
            <person name="Belogurova N.G."/>
            <person name="Tupikova E.E."/>
            <person name="Varfolomeyev S.D."/>
            <person name="Belogurov A.A."/>
        </authorList>
    </citation>
    <scope>NUCLEOTIDE SEQUENCE</scope>
    <source>
        <plasmid evidence="1">pNB2</plasmid>
    </source>
</reference>
<keyword evidence="1" id="KW-0614">Plasmid</keyword>
<organism evidence="1">
    <name type="scientific">Thermoanaerobacterium thermosaccharolyticum</name>
    <name type="common">Clostridium thermosaccharolyticum</name>
    <dbReference type="NCBI Taxonomy" id="1517"/>
    <lineage>
        <taxon>Bacteria</taxon>
        <taxon>Bacillati</taxon>
        <taxon>Bacillota</taxon>
        <taxon>Clostridia</taxon>
        <taxon>Thermoanaerobacterales</taxon>
        <taxon>Thermoanaerobacteraceae</taxon>
        <taxon>Thermoanaerobacterium</taxon>
    </lineage>
</organism>
<geneLocation type="plasmid" evidence="1">
    <name>pNB2</name>
</geneLocation>